<keyword evidence="4" id="KW-1185">Reference proteome</keyword>
<dbReference type="RefSeq" id="XP_028860113.1">
    <property type="nucleotide sequence ID" value="XM_029008566.1"/>
</dbReference>
<feature type="compositionally biased region" description="Basic and acidic residues" evidence="1">
    <location>
        <begin position="60"/>
        <end position="79"/>
    </location>
</feature>
<evidence type="ECO:0000256" key="1">
    <source>
        <dbReference type="SAM" id="MobiDB-lite"/>
    </source>
</evidence>
<feature type="region of interest" description="Disordered" evidence="1">
    <location>
        <begin position="56"/>
        <end position="95"/>
    </location>
</feature>
<keyword evidence="2" id="KW-0812">Transmembrane</keyword>
<feature type="transmembrane region" description="Helical" evidence="2">
    <location>
        <begin position="162"/>
        <end position="179"/>
    </location>
</feature>
<dbReference type="GeneID" id="39866497"/>
<sequence>MMEQKILFLFIKISTFVLLPWVCNFYIDMSSLNKNLDEKCNLRKKLNTRNNRLLAKHKQDKYSSNESFKEEMSNNEVKEKKHISNNKKETSRKHKHSCRSPLYKEEYSINDKKNKFLMRKTSKYYDFEKKIFKNLDHENYVKNIKTIENKEYKKLERKKRRIRIAFLLLFILILILPIIDLSLEKLVDGGLLGLLHMLYITRSQGNVLGVEGVLPSLLGSGKWGNTDKMRVLPIFFYGIPFLIFIVIFILGMVYYYKKVIKYENIKFRERLNMK</sequence>
<feature type="transmembrane region" description="Helical" evidence="2">
    <location>
        <begin position="234"/>
        <end position="256"/>
    </location>
</feature>
<dbReference type="VEuPathDB" id="PlasmoDB:PmUG01_01034300"/>
<keyword evidence="2" id="KW-0472">Membrane</keyword>
<dbReference type="InterPro" id="IPR022139">
    <property type="entry name" value="Fam-L/Fam-M-like_plasmodium"/>
</dbReference>
<accession>A0A1D3JKV2</accession>
<reference evidence="3 4" key="1">
    <citation type="submission" date="2016-06" db="EMBL/GenBank/DDBJ databases">
        <authorList>
            <consortium name="Pathogen Informatics"/>
        </authorList>
    </citation>
    <scope>NUCLEOTIDE SEQUENCE [LARGE SCALE GENOMIC DNA]</scope>
</reference>
<feature type="transmembrane region" description="Helical" evidence="2">
    <location>
        <begin position="6"/>
        <end position="27"/>
    </location>
</feature>
<keyword evidence="2" id="KW-1133">Transmembrane helix</keyword>
<gene>
    <name evidence="3" type="primary">PmUG01_01034300</name>
    <name evidence="3" type="ORF">PMUG01_01034300</name>
</gene>
<dbReference type="Proteomes" id="UP000219813">
    <property type="component" value="Chromosome 1"/>
</dbReference>
<organism evidence="3 4">
    <name type="scientific">Plasmodium malariae</name>
    <dbReference type="NCBI Taxonomy" id="5858"/>
    <lineage>
        <taxon>Eukaryota</taxon>
        <taxon>Sar</taxon>
        <taxon>Alveolata</taxon>
        <taxon>Apicomplexa</taxon>
        <taxon>Aconoidasida</taxon>
        <taxon>Haemosporida</taxon>
        <taxon>Plasmodiidae</taxon>
        <taxon>Plasmodium</taxon>
        <taxon>Plasmodium (Plasmodium)</taxon>
    </lineage>
</organism>
<evidence type="ECO:0000313" key="4">
    <source>
        <dbReference type="Proteomes" id="UP000219813"/>
    </source>
</evidence>
<feature type="compositionally biased region" description="Basic residues" evidence="1">
    <location>
        <begin position="80"/>
        <end position="95"/>
    </location>
</feature>
<dbReference type="EMBL" id="LT594622">
    <property type="protein sequence ID" value="SBT87048.1"/>
    <property type="molecule type" value="Genomic_DNA"/>
</dbReference>
<evidence type="ECO:0000256" key="2">
    <source>
        <dbReference type="SAM" id="Phobius"/>
    </source>
</evidence>
<dbReference type="AlphaFoldDB" id="A0A1D3JKV2"/>
<protein>
    <submittedName>
        <fullName evidence="3">Fam-l protein</fullName>
    </submittedName>
</protein>
<dbReference type="KEGG" id="pmal:PMUG01_01034300"/>
<name>A0A1D3JKV2_PLAMA</name>
<dbReference type="Pfam" id="PF12420">
    <property type="entry name" value="DUF3671"/>
    <property type="match status" value="1"/>
</dbReference>
<proteinExistence type="predicted"/>
<evidence type="ECO:0000313" key="3">
    <source>
        <dbReference type="EMBL" id="SBT87048.1"/>
    </source>
</evidence>